<sequence length="141" mass="15781">MFVSYVSFICKIKLSFFSSCHEWIFGISLMTPFCRDEQVEKEKGGGVERAFSQTAKVELLRISQLPYPFYQPPNLLYTPPTSHLTDVKIGTAWRECCLGGKKRKEKGAMALVAMSPHGLPKFGLDCWPSAETGSTLGLHDM</sequence>
<name>A0ABQ9ZSZ6_9CRUS</name>
<evidence type="ECO:0000313" key="1">
    <source>
        <dbReference type="EMBL" id="KAK4016047.1"/>
    </source>
</evidence>
<reference evidence="1 2" key="1">
    <citation type="journal article" date="2023" name="Nucleic Acids Res.">
        <title>The hologenome of Daphnia magna reveals possible DNA methylation and microbiome-mediated evolution of the host genome.</title>
        <authorList>
            <person name="Chaturvedi A."/>
            <person name="Li X."/>
            <person name="Dhandapani V."/>
            <person name="Marshall H."/>
            <person name="Kissane S."/>
            <person name="Cuenca-Cambronero M."/>
            <person name="Asole G."/>
            <person name="Calvet F."/>
            <person name="Ruiz-Romero M."/>
            <person name="Marangio P."/>
            <person name="Guigo R."/>
            <person name="Rago D."/>
            <person name="Mirbahai L."/>
            <person name="Eastwood N."/>
            <person name="Colbourne J.K."/>
            <person name="Zhou J."/>
            <person name="Mallon E."/>
            <person name="Orsini L."/>
        </authorList>
    </citation>
    <scope>NUCLEOTIDE SEQUENCE [LARGE SCALE GENOMIC DNA]</scope>
    <source>
        <strain evidence="1">LRV0_1</strain>
    </source>
</reference>
<protein>
    <submittedName>
        <fullName evidence="1">Uncharacterized protein</fullName>
    </submittedName>
</protein>
<dbReference type="EMBL" id="JAOYFB010000005">
    <property type="protein sequence ID" value="KAK4016047.1"/>
    <property type="molecule type" value="Genomic_DNA"/>
</dbReference>
<comment type="caution">
    <text evidence="1">The sequence shown here is derived from an EMBL/GenBank/DDBJ whole genome shotgun (WGS) entry which is preliminary data.</text>
</comment>
<evidence type="ECO:0000313" key="2">
    <source>
        <dbReference type="Proteomes" id="UP001234178"/>
    </source>
</evidence>
<organism evidence="1 2">
    <name type="scientific">Daphnia magna</name>
    <dbReference type="NCBI Taxonomy" id="35525"/>
    <lineage>
        <taxon>Eukaryota</taxon>
        <taxon>Metazoa</taxon>
        <taxon>Ecdysozoa</taxon>
        <taxon>Arthropoda</taxon>
        <taxon>Crustacea</taxon>
        <taxon>Branchiopoda</taxon>
        <taxon>Diplostraca</taxon>
        <taxon>Cladocera</taxon>
        <taxon>Anomopoda</taxon>
        <taxon>Daphniidae</taxon>
        <taxon>Daphnia</taxon>
    </lineage>
</organism>
<dbReference type="Proteomes" id="UP001234178">
    <property type="component" value="Unassembled WGS sequence"/>
</dbReference>
<keyword evidence="2" id="KW-1185">Reference proteome</keyword>
<proteinExistence type="predicted"/>
<accession>A0ABQ9ZSZ6</accession>
<gene>
    <name evidence="1" type="ORF">OUZ56_031008</name>
</gene>